<dbReference type="Proteomes" id="UP000298763">
    <property type="component" value="Chromosome"/>
</dbReference>
<evidence type="ECO:0000313" key="4">
    <source>
        <dbReference type="Proteomes" id="UP000584325"/>
    </source>
</evidence>
<reference evidence="1 4" key="2">
    <citation type="submission" date="2020-08" db="EMBL/GenBank/DDBJ databases">
        <title>Genomic Encyclopedia of Type Strains, Phase III (KMG-III): the genomes of soil and plant-associated and newly described type strains.</title>
        <authorList>
            <person name="Whitman W."/>
        </authorList>
    </citation>
    <scope>NUCLEOTIDE SEQUENCE [LARGE SCALE GENOMIC DNA]</scope>
    <source>
        <strain evidence="1 4">CECT 7753</strain>
    </source>
</reference>
<accession>A0A4P8HL95</accession>
<evidence type="ECO:0000313" key="3">
    <source>
        <dbReference type="Proteomes" id="UP000298763"/>
    </source>
</evidence>
<gene>
    <name evidence="2" type="ORF">FCL38_08555</name>
    <name evidence="1" type="ORF">FHS02_002108</name>
</gene>
<dbReference type="EMBL" id="CP040017">
    <property type="protein sequence ID" value="QCP10473.1"/>
    <property type="molecule type" value="Genomic_DNA"/>
</dbReference>
<proteinExistence type="predicted"/>
<reference evidence="2 3" key="1">
    <citation type="submission" date="2019-05" db="EMBL/GenBank/DDBJ databases">
        <title>Draft Genome Sequences of Six Type Strains of the Genus Massilia.</title>
        <authorList>
            <person name="Miess H."/>
            <person name="Frediansyhah A."/>
            <person name="Gross H."/>
        </authorList>
    </citation>
    <scope>NUCLEOTIDE SEQUENCE [LARGE SCALE GENOMIC DNA]</scope>
    <source>
        <strain evidence="2 3">DSMZ 26121</strain>
    </source>
</reference>
<keyword evidence="3" id="KW-1185">Reference proteome</keyword>
<dbReference type="AlphaFoldDB" id="A0A4P8HL95"/>
<evidence type="ECO:0000313" key="1">
    <source>
        <dbReference type="EMBL" id="MBB3221301.1"/>
    </source>
</evidence>
<protein>
    <submittedName>
        <fullName evidence="1">Uncharacterized protein</fullName>
    </submittedName>
</protein>
<dbReference type="RefSeq" id="WP_137313357.1">
    <property type="nucleotide sequence ID" value="NZ_CP040017.1"/>
</dbReference>
<organism evidence="1 4">
    <name type="scientific">Pseudoduganella umbonata</name>
    <dbReference type="NCBI Taxonomy" id="864828"/>
    <lineage>
        <taxon>Bacteria</taxon>
        <taxon>Pseudomonadati</taxon>
        <taxon>Pseudomonadota</taxon>
        <taxon>Betaproteobacteria</taxon>
        <taxon>Burkholderiales</taxon>
        <taxon>Oxalobacteraceae</taxon>
        <taxon>Telluria group</taxon>
        <taxon>Pseudoduganella</taxon>
    </lineage>
</organism>
<dbReference type="EMBL" id="JACHXS010000003">
    <property type="protein sequence ID" value="MBB3221301.1"/>
    <property type="molecule type" value="Genomic_DNA"/>
</dbReference>
<sequence>MLVLRINYFYLIAKDWRSEAIANGGATPRLPAVSGNPFQLLRAPLFVAGDRPAVAEGENILMEGAMLALFLYRPLSP</sequence>
<evidence type="ECO:0000313" key="2">
    <source>
        <dbReference type="EMBL" id="QCP10473.1"/>
    </source>
</evidence>
<dbReference type="Proteomes" id="UP000584325">
    <property type="component" value="Unassembled WGS sequence"/>
</dbReference>
<name>A0A4P8HL95_9BURK</name>